<dbReference type="PROSITE" id="PS00041">
    <property type="entry name" value="HTH_ARAC_FAMILY_1"/>
    <property type="match status" value="1"/>
</dbReference>
<name>A0ABS3JIP8_9BACT</name>
<keyword evidence="1" id="KW-0805">Transcription regulation</keyword>
<dbReference type="InterPro" id="IPR014710">
    <property type="entry name" value="RmlC-like_jellyroll"/>
</dbReference>
<keyword evidence="6" id="KW-1185">Reference proteome</keyword>
<protein>
    <submittedName>
        <fullName evidence="5">Helix-turn-helix domain-containing protein</fullName>
    </submittedName>
</protein>
<dbReference type="PANTHER" id="PTHR43280:SF27">
    <property type="entry name" value="TRANSCRIPTIONAL REGULATOR MTLR"/>
    <property type="match status" value="1"/>
</dbReference>
<dbReference type="RefSeq" id="WP_207329262.1">
    <property type="nucleotide sequence ID" value="NZ_JAFMYW010000003.1"/>
</dbReference>
<accession>A0ABS3JIP8</accession>
<sequence length="283" mass="32585">MKPELEVGITNLPIASFKAFRRQQPAFESHWHYHPELELVYFAKGKGVRFIGDDISLYAEGDLFLIGENVPHTFVSYDDEATPLVEAFCIQFPKSIFDSFAECNPLTSFFQEAKRGFTFPQPHEMIIKKIRDVIYHTGTSALVSLIELLDVLRNVPEPRLILPPDYQRQAVLLDASARIRTAVDYINEHYQRPISLQEMAHICHFSPNAFCRWFKQHMRLTFIDYLNKVRLTHVCQLLASTDLAINQIAIQTGFDNISTLNRLFQAKLNTSPGKYRAHTVNVK</sequence>
<organism evidence="5 6">
    <name type="scientific">Fibrella forsythiae</name>
    <dbReference type="NCBI Taxonomy" id="2817061"/>
    <lineage>
        <taxon>Bacteria</taxon>
        <taxon>Pseudomonadati</taxon>
        <taxon>Bacteroidota</taxon>
        <taxon>Cytophagia</taxon>
        <taxon>Cytophagales</taxon>
        <taxon>Spirosomataceae</taxon>
        <taxon>Fibrella</taxon>
    </lineage>
</organism>
<dbReference type="SUPFAM" id="SSF46689">
    <property type="entry name" value="Homeodomain-like"/>
    <property type="match status" value="2"/>
</dbReference>
<dbReference type="PANTHER" id="PTHR43280">
    <property type="entry name" value="ARAC-FAMILY TRANSCRIPTIONAL REGULATOR"/>
    <property type="match status" value="1"/>
</dbReference>
<reference evidence="5 6" key="1">
    <citation type="submission" date="2021-03" db="EMBL/GenBank/DDBJ databases">
        <title>Fibrella sp. HMF5405 genome sequencing and assembly.</title>
        <authorList>
            <person name="Kang H."/>
            <person name="Kim H."/>
            <person name="Bae S."/>
            <person name="Joh K."/>
        </authorList>
    </citation>
    <scope>NUCLEOTIDE SEQUENCE [LARGE SCALE GENOMIC DNA]</scope>
    <source>
        <strain evidence="5 6">HMF5405</strain>
    </source>
</reference>
<evidence type="ECO:0000313" key="5">
    <source>
        <dbReference type="EMBL" id="MBO0949291.1"/>
    </source>
</evidence>
<dbReference type="InterPro" id="IPR018060">
    <property type="entry name" value="HTH_AraC"/>
</dbReference>
<dbReference type="PROSITE" id="PS01124">
    <property type="entry name" value="HTH_ARAC_FAMILY_2"/>
    <property type="match status" value="1"/>
</dbReference>
<dbReference type="Pfam" id="PF12833">
    <property type="entry name" value="HTH_18"/>
    <property type="match status" value="1"/>
</dbReference>
<dbReference type="Gene3D" id="2.60.120.10">
    <property type="entry name" value="Jelly Rolls"/>
    <property type="match status" value="1"/>
</dbReference>
<dbReference type="Pfam" id="PF02311">
    <property type="entry name" value="AraC_binding"/>
    <property type="match status" value="1"/>
</dbReference>
<proteinExistence type="predicted"/>
<gene>
    <name evidence="5" type="ORF">J2I46_11910</name>
</gene>
<dbReference type="InterPro" id="IPR003313">
    <property type="entry name" value="AraC-bd"/>
</dbReference>
<evidence type="ECO:0000256" key="3">
    <source>
        <dbReference type="ARBA" id="ARBA00023163"/>
    </source>
</evidence>
<evidence type="ECO:0000256" key="2">
    <source>
        <dbReference type="ARBA" id="ARBA00023125"/>
    </source>
</evidence>
<dbReference type="InterPro" id="IPR011051">
    <property type="entry name" value="RmlC_Cupin_sf"/>
</dbReference>
<feature type="domain" description="HTH araC/xylS-type" evidence="4">
    <location>
        <begin position="180"/>
        <end position="278"/>
    </location>
</feature>
<evidence type="ECO:0000256" key="1">
    <source>
        <dbReference type="ARBA" id="ARBA00023015"/>
    </source>
</evidence>
<dbReference type="Proteomes" id="UP000664628">
    <property type="component" value="Unassembled WGS sequence"/>
</dbReference>
<keyword evidence="3" id="KW-0804">Transcription</keyword>
<dbReference type="SUPFAM" id="SSF51182">
    <property type="entry name" value="RmlC-like cupins"/>
    <property type="match status" value="1"/>
</dbReference>
<comment type="caution">
    <text evidence="5">The sequence shown here is derived from an EMBL/GenBank/DDBJ whole genome shotgun (WGS) entry which is preliminary data.</text>
</comment>
<dbReference type="InterPro" id="IPR018062">
    <property type="entry name" value="HTH_AraC-typ_CS"/>
</dbReference>
<keyword evidence="2" id="KW-0238">DNA-binding</keyword>
<dbReference type="InterPro" id="IPR009057">
    <property type="entry name" value="Homeodomain-like_sf"/>
</dbReference>
<dbReference type="EMBL" id="JAFMYW010000003">
    <property type="protein sequence ID" value="MBO0949291.1"/>
    <property type="molecule type" value="Genomic_DNA"/>
</dbReference>
<dbReference type="SMART" id="SM00342">
    <property type="entry name" value="HTH_ARAC"/>
    <property type="match status" value="1"/>
</dbReference>
<evidence type="ECO:0000313" key="6">
    <source>
        <dbReference type="Proteomes" id="UP000664628"/>
    </source>
</evidence>
<evidence type="ECO:0000259" key="4">
    <source>
        <dbReference type="PROSITE" id="PS01124"/>
    </source>
</evidence>
<dbReference type="Gene3D" id="1.10.10.60">
    <property type="entry name" value="Homeodomain-like"/>
    <property type="match status" value="2"/>
</dbReference>